<feature type="transmembrane region" description="Helical" evidence="6">
    <location>
        <begin position="279"/>
        <end position="299"/>
    </location>
</feature>
<evidence type="ECO:0000256" key="6">
    <source>
        <dbReference type="SAM" id="Phobius"/>
    </source>
</evidence>
<feature type="transmembrane region" description="Helical" evidence="6">
    <location>
        <begin position="86"/>
        <end position="106"/>
    </location>
</feature>
<dbReference type="PATRIC" id="fig|937777.3.peg.3283"/>
<accession>L0A5J6</accession>
<dbReference type="AlphaFoldDB" id="L0A5J6"/>
<keyword evidence="4 6" id="KW-1133">Transmembrane helix</keyword>
<keyword evidence="3 6" id="KW-0812">Transmembrane</keyword>
<evidence type="ECO:0000256" key="5">
    <source>
        <dbReference type="ARBA" id="ARBA00023136"/>
    </source>
</evidence>
<sequence length="314" mass="32536">MKRSWTLLLNGAVLAGLALAVHRYVNGEDLLALLRTTRPAEAVVVMLLGLVYTLIKGARFVGMAVAVGAPNGAMVMHAYLAAESATVLPGGVAFRAALLAQAGLPVARGSVPVVLSSVVDQGVFALCTLLAALLDPRAHEAVLTAGLVLGLFALVWMFPAARHRLARWLLWLFGQLRIAETFTVFLAGAHAALRAGPLLSAVGLTLVSLVVKVLTLQAALAALGTAAPWLVVFVAVIVPTMLGRLTPVPGGVGVTEAGMVGLLVSGSEVGTEAALAASLLYRVSTVFLPVLLGGLIYFLTWQRAVKMSGQQARG</sequence>
<gene>
    <name evidence="7" type="ordered locus">Deipe_3267</name>
</gene>
<organism evidence="7 8">
    <name type="scientific">Deinococcus peraridilitoris (strain DSM 19664 / LMG 22246 / CIP 109416 / KR-200)</name>
    <dbReference type="NCBI Taxonomy" id="937777"/>
    <lineage>
        <taxon>Bacteria</taxon>
        <taxon>Thermotogati</taxon>
        <taxon>Deinococcota</taxon>
        <taxon>Deinococci</taxon>
        <taxon>Deinococcales</taxon>
        <taxon>Deinococcaceae</taxon>
        <taxon>Deinococcus</taxon>
    </lineage>
</organism>
<feature type="transmembrane region" description="Helical" evidence="6">
    <location>
        <begin position="113"/>
        <end position="134"/>
    </location>
</feature>
<evidence type="ECO:0000256" key="3">
    <source>
        <dbReference type="ARBA" id="ARBA00022692"/>
    </source>
</evidence>
<dbReference type="PANTHER" id="PTHR39087">
    <property type="entry name" value="UPF0104 MEMBRANE PROTEIN MJ1595"/>
    <property type="match status" value="1"/>
</dbReference>
<evidence type="ECO:0000256" key="4">
    <source>
        <dbReference type="ARBA" id="ARBA00022989"/>
    </source>
</evidence>
<evidence type="ECO:0000313" key="8">
    <source>
        <dbReference type="Proteomes" id="UP000010467"/>
    </source>
</evidence>
<dbReference type="Proteomes" id="UP000010467">
    <property type="component" value="Chromosome"/>
</dbReference>
<evidence type="ECO:0008006" key="9">
    <source>
        <dbReference type="Google" id="ProtNLM"/>
    </source>
</evidence>
<evidence type="ECO:0000256" key="1">
    <source>
        <dbReference type="ARBA" id="ARBA00004651"/>
    </source>
</evidence>
<dbReference type="Pfam" id="PF03706">
    <property type="entry name" value="LPG_synthase_TM"/>
    <property type="match status" value="1"/>
</dbReference>
<keyword evidence="8" id="KW-1185">Reference proteome</keyword>
<dbReference type="OrthoDB" id="9810654at2"/>
<dbReference type="HOGENOM" id="CLU_884872_0_0_0"/>
<keyword evidence="2" id="KW-1003">Cell membrane</keyword>
<feature type="transmembrane region" description="Helical" evidence="6">
    <location>
        <begin position="221"/>
        <end position="242"/>
    </location>
</feature>
<dbReference type="EMBL" id="CP003382">
    <property type="protein sequence ID" value="AFZ68709.1"/>
    <property type="molecule type" value="Genomic_DNA"/>
</dbReference>
<dbReference type="PANTHER" id="PTHR39087:SF2">
    <property type="entry name" value="UPF0104 MEMBRANE PROTEIN MJ1595"/>
    <property type="match status" value="1"/>
</dbReference>
<protein>
    <recommendedName>
        <fullName evidence="9">Integral membrane protein</fullName>
    </recommendedName>
</protein>
<evidence type="ECO:0000313" key="7">
    <source>
        <dbReference type="EMBL" id="AFZ68709.1"/>
    </source>
</evidence>
<dbReference type="KEGG" id="dpd:Deipe_3267"/>
<dbReference type="InterPro" id="IPR022791">
    <property type="entry name" value="L-PG_synthase/AglD"/>
</dbReference>
<keyword evidence="5 6" id="KW-0472">Membrane</keyword>
<evidence type="ECO:0000256" key="2">
    <source>
        <dbReference type="ARBA" id="ARBA00022475"/>
    </source>
</evidence>
<reference evidence="8" key="1">
    <citation type="submission" date="2012-03" db="EMBL/GenBank/DDBJ databases">
        <title>Complete sequence of chromosome of Deinococcus peraridilitoris DSM 19664.</title>
        <authorList>
            <person name="Lucas S."/>
            <person name="Copeland A."/>
            <person name="Lapidus A."/>
            <person name="Glavina del Rio T."/>
            <person name="Dalin E."/>
            <person name="Tice H."/>
            <person name="Bruce D."/>
            <person name="Goodwin L."/>
            <person name="Pitluck S."/>
            <person name="Peters L."/>
            <person name="Mikhailova N."/>
            <person name="Lu M."/>
            <person name="Kyrpides N."/>
            <person name="Mavromatis K."/>
            <person name="Ivanova N."/>
            <person name="Brettin T."/>
            <person name="Detter J.C."/>
            <person name="Han C."/>
            <person name="Larimer F."/>
            <person name="Land M."/>
            <person name="Hauser L."/>
            <person name="Markowitz V."/>
            <person name="Cheng J.-F."/>
            <person name="Hugenholtz P."/>
            <person name="Woyke T."/>
            <person name="Wu D."/>
            <person name="Pukall R."/>
            <person name="Steenblock K."/>
            <person name="Brambilla E."/>
            <person name="Klenk H.-P."/>
            <person name="Eisen J.A."/>
        </authorList>
    </citation>
    <scope>NUCLEOTIDE SEQUENCE [LARGE SCALE GENOMIC DNA]</scope>
    <source>
        <strain evidence="8">DSM 19664 / LMG 22246 / CIP 109416 / KR-200</strain>
    </source>
</reference>
<proteinExistence type="predicted"/>
<dbReference type="NCBIfam" id="TIGR00374">
    <property type="entry name" value="flippase-like domain"/>
    <property type="match status" value="1"/>
</dbReference>
<feature type="transmembrane region" description="Helical" evidence="6">
    <location>
        <begin position="140"/>
        <end position="161"/>
    </location>
</feature>
<name>L0A5J6_DEIPD</name>
<dbReference type="RefSeq" id="WP_015237007.1">
    <property type="nucleotide sequence ID" value="NC_019793.1"/>
</dbReference>
<comment type="subcellular location">
    <subcellularLocation>
        <location evidence="1">Cell membrane</location>
        <topology evidence="1">Multi-pass membrane protein</topology>
    </subcellularLocation>
</comment>
<dbReference type="GO" id="GO:0005886">
    <property type="term" value="C:plasma membrane"/>
    <property type="evidence" value="ECO:0007669"/>
    <property type="project" value="UniProtKB-SubCell"/>
</dbReference>
<feature type="transmembrane region" description="Helical" evidence="6">
    <location>
        <begin position="36"/>
        <end position="55"/>
    </location>
</feature>
<feature type="transmembrane region" description="Helical" evidence="6">
    <location>
        <begin position="195"/>
        <end position="214"/>
    </location>
</feature>